<organism evidence="3 4">
    <name type="scientific">Allostreptomyces psammosilenae</name>
    <dbReference type="NCBI Taxonomy" id="1892865"/>
    <lineage>
        <taxon>Bacteria</taxon>
        <taxon>Bacillati</taxon>
        <taxon>Actinomycetota</taxon>
        <taxon>Actinomycetes</taxon>
        <taxon>Kitasatosporales</taxon>
        <taxon>Streptomycetaceae</taxon>
        <taxon>Allostreptomyces</taxon>
    </lineage>
</organism>
<evidence type="ECO:0000313" key="3">
    <source>
        <dbReference type="EMBL" id="NYI08081.1"/>
    </source>
</evidence>
<dbReference type="PROSITE" id="PS51186">
    <property type="entry name" value="GNAT"/>
    <property type="match status" value="1"/>
</dbReference>
<name>A0A853ABW9_9ACTN</name>
<proteinExistence type="predicted"/>
<keyword evidence="3" id="KW-0689">Ribosomal protein</keyword>
<gene>
    <name evidence="3" type="ORF">FHU37_005110</name>
</gene>
<feature type="compositionally biased region" description="Gly residues" evidence="1">
    <location>
        <begin position="137"/>
        <end position="151"/>
    </location>
</feature>
<dbReference type="InterPro" id="IPR056935">
    <property type="entry name" value="Rv0428c-like_C"/>
</dbReference>
<comment type="caution">
    <text evidence="3">The sequence shown here is derived from an EMBL/GenBank/DDBJ whole genome shotgun (WGS) entry which is preliminary data.</text>
</comment>
<evidence type="ECO:0000256" key="1">
    <source>
        <dbReference type="SAM" id="MobiDB-lite"/>
    </source>
</evidence>
<accession>A0A853ABW9</accession>
<dbReference type="InterPro" id="IPR016181">
    <property type="entry name" value="Acyl_CoA_acyltransferase"/>
</dbReference>
<keyword evidence="4" id="KW-1185">Reference proteome</keyword>
<keyword evidence="3" id="KW-0687">Ribonucleoprotein</keyword>
<dbReference type="Proteomes" id="UP000567795">
    <property type="component" value="Unassembled WGS sequence"/>
</dbReference>
<dbReference type="SUPFAM" id="SSF55729">
    <property type="entry name" value="Acyl-CoA N-acyltransferases (Nat)"/>
    <property type="match status" value="1"/>
</dbReference>
<reference evidence="3 4" key="1">
    <citation type="submission" date="2020-07" db="EMBL/GenBank/DDBJ databases">
        <title>Sequencing the genomes of 1000 actinobacteria strains.</title>
        <authorList>
            <person name="Klenk H.-P."/>
        </authorList>
    </citation>
    <scope>NUCLEOTIDE SEQUENCE [LARGE SCALE GENOMIC DNA]</scope>
    <source>
        <strain evidence="3 4">DSM 42178</strain>
    </source>
</reference>
<dbReference type="Gene3D" id="3.40.630.30">
    <property type="match status" value="1"/>
</dbReference>
<protein>
    <submittedName>
        <fullName evidence="3">Ribosomal protein S18 acetylase RimI-like enzyme</fullName>
    </submittedName>
</protein>
<dbReference type="InterPro" id="IPR000182">
    <property type="entry name" value="GNAT_dom"/>
</dbReference>
<dbReference type="GO" id="GO:0016747">
    <property type="term" value="F:acyltransferase activity, transferring groups other than amino-acyl groups"/>
    <property type="evidence" value="ECO:0007669"/>
    <property type="project" value="InterPro"/>
</dbReference>
<feature type="region of interest" description="Disordered" evidence="1">
    <location>
        <begin position="129"/>
        <end position="156"/>
    </location>
</feature>
<dbReference type="EMBL" id="JACBZD010000002">
    <property type="protein sequence ID" value="NYI08081.1"/>
    <property type="molecule type" value="Genomic_DNA"/>
</dbReference>
<dbReference type="Pfam" id="PF24553">
    <property type="entry name" value="Rv0428c_C"/>
    <property type="match status" value="2"/>
</dbReference>
<dbReference type="RefSeq" id="WP_179816970.1">
    <property type="nucleotide sequence ID" value="NZ_JACBZD010000002.1"/>
</dbReference>
<feature type="domain" description="N-acetyltransferase" evidence="2">
    <location>
        <begin position="155"/>
        <end position="288"/>
    </location>
</feature>
<dbReference type="GO" id="GO:0005840">
    <property type="term" value="C:ribosome"/>
    <property type="evidence" value="ECO:0007669"/>
    <property type="project" value="UniProtKB-KW"/>
</dbReference>
<evidence type="ECO:0000259" key="2">
    <source>
        <dbReference type="PROSITE" id="PS51186"/>
    </source>
</evidence>
<dbReference type="AlphaFoldDB" id="A0A853ABW9"/>
<sequence length="288" mass="29819">MSTATGSPADRVTALELQVLAHRGWPAVEQWEGRELPGWTLRAAGGFTRRANSALPIGGLGPGGTPRAAAPPATAADFRAAADALRAWYAERGLPAYVQVCGGTEDARLDAVLAELGWVAETPTELHTGPLAPLTGSGPGPGSGPVSGSGSGEEPAGVLLTRSVDAGWAALYHRAGTLDATSLAVLTGGPSVWFATVPGADGRPEAIGRCVVDGAWAGFSGIEVRPDRRRRGLARRVMAALADRARSEGAVHGWLQVEADNAPALRMYAGLGFRRHHGYHYRRAVGTG</sequence>
<evidence type="ECO:0000313" key="4">
    <source>
        <dbReference type="Proteomes" id="UP000567795"/>
    </source>
</evidence>